<dbReference type="PIRSF" id="PIRSF029730">
    <property type="entry name" value="UCP029730"/>
    <property type="match status" value="1"/>
</dbReference>
<evidence type="ECO:0000313" key="1">
    <source>
        <dbReference type="EMBL" id="CAD7054011.1"/>
    </source>
</evidence>
<reference evidence="1 2" key="1">
    <citation type="submission" date="2020-11" db="EMBL/GenBank/DDBJ databases">
        <authorList>
            <person name="Lassalle F."/>
        </authorList>
    </citation>
    <scope>NUCLEOTIDE SEQUENCE [LARGE SCALE GENOMIC DNA]</scope>
    <source>
        <strain evidence="1 2">AB21</strain>
    </source>
</reference>
<keyword evidence="2" id="KW-1185">Reference proteome</keyword>
<dbReference type="Gene3D" id="3.40.630.40">
    <property type="entry name" value="Zn-dependent exopeptidases"/>
    <property type="match status" value="1"/>
</dbReference>
<accession>A0ABM8PXL0</accession>
<evidence type="ECO:0000313" key="2">
    <source>
        <dbReference type="Proteomes" id="UP000601041"/>
    </source>
</evidence>
<gene>
    <name evidence="1" type="ORF">RHAB21_04584</name>
</gene>
<dbReference type="Pfam" id="PF05013">
    <property type="entry name" value="FGase"/>
    <property type="match status" value="1"/>
</dbReference>
<dbReference type="InterPro" id="IPR011227">
    <property type="entry name" value="UCP029730"/>
</dbReference>
<name>A0ABM8PXL0_9HYPH</name>
<sequence length="268" mass="29549">MLPFADGDSYNLLQAGDPDPVEWVNACRQSPIFLICEHAGQAVPALLGDLGIAAEEMERHIAYDVGAEGLARNLSELLGAPLVLQRYSRLVIDCNRPLEAPDCVVRRSDGTTIPANANVSGIDRWRRYEEIHQPLHTKIAAALDAREAANMPTVLVTLHSFTPVLRSTGAVRDFEVGLLYNRDGRLAQSLATSFRNANPGVTLKLNEPYVVDDLSDYTIPVHGEKRGIAHVLIEVRNDLINDDRGQQEWAERLAAPLRLAVERLEGYA</sequence>
<organism evidence="1 2">
    <name type="scientific">Pseudorhizobium halotolerans</name>
    <dbReference type="NCBI Taxonomy" id="1233081"/>
    <lineage>
        <taxon>Bacteria</taxon>
        <taxon>Pseudomonadati</taxon>
        <taxon>Pseudomonadota</taxon>
        <taxon>Alphaproteobacteria</taxon>
        <taxon>Hyphomicrobiales</taxon>
        <taxon>Rhizobiaceae</taxon>
        <taxon>Rhizobium/Agrobacterium group</taxon>
        <taxon>Pseudorhizobium</taxon>
    </lineage>
</organism>
<dbReference type="EMBL" id="CABFWE030000013">
    <property type="protein sequence ID" value="CAD7054011.1"/>
    <property type="molecule type" value="Genomic_DNA"/>
</dbReference>
<comment type="caution">
    <text evidence="1">The sequence shown here is derived from an EMBL/GenBank/DDBJ whole genome shotgun (WGS) entry which is preliminary data.</text>
</comment>
<dbReference type="Proteomes" id="UP000601041">
    <property type="component" value="Unassembled WGS sequence"/>
</dbReference>
<proteinExistence type="predicted"/>
<dbReference type="InterPro" id="IPR007709">
    <property type="entry name" value="N-FG_amidohydro"/>
</dbReference>
<protein>
    <submittedName>
        <fullName evidence="1">N-formylglutamate amidohydrolase</fullName>
    </submittedName>
</protein>
<dbReference type="SUPFAM" id="SSF53187">
    <property type="entry name" value="Zn-dependent exopeptidases"/>
    <property type="match status" value="1"/>
</dbReference>